<evidence type="ECO:0000256" key="4">
    <source>
        <dbReference type="ARBA" id="ARBA00022679"/>
    </source>
</evidence>
<dbReference type="Pfam" id="PF00535">
    <property type="entry name" value="Glycos_transf_2"/>
    <property type="match status" value="1"/>
</dbReference>
<keyword evidence="3" id="KW-0328">Glycosyltransferase</keyword>
<keyword evidence="4" id="KW-0808">Transferase</keyword>
<reference evidence="7" key="1">
    <citation type="journal article" date="2014" name="Int. J. Syst. Evol. Microbiol.">
        <title>Complete genome sequence of Corynebacterium casei LMG S-19264T (=DSM 44701T), isolated from a smear-ripened cheese.</title>
        <authorList>
            <consortium name="US DOE Joint Genome Institute (JGI-PGF)"/>
            <person name="Walter F."/>
            <person name="Albersmeier A."/>
            <person name="Kalinowski J."/>
            <person name="Ruckert C."/>
        </authorList>
    </citation>
    <scope>NUCLEOTIDE SEQUENCE</scope>
    <source>
        <strain evidence="7">CGMCC 1.15330</strain>
    </source>
</reference>
<keyword evidence="8" id="KW-1185">Reference proteome</keyword>
<dbReference type="PANTHER" id="PTHR43646:SF2">
    <property type="entry name" value="GLYCOSYLTRANSFERASE 2-LIKE DOMAIN-CONTAINING PROTEIN"/>
    <property type="match status" value="1"/>
</dbReference>
<dbReference type="GO" id="GO:0016757">
    <property type="term" value="F:glycosyltransferase activity"/>
    <property type="evidence" value="ECO:0007669"/>
    <property type="project" value="UniProtKB-KW"/>
</dbReference>
<dbReference type="GO" id="GO:0005886">
    <property type="term" value="C:plasma membrane"/>
    <property type="evidence" value="ECO:0007669"/>
    <property type="project" value="UniProtKB-SubCell"/>
</dbReference>
<dbReference type="Gene3D" id="3.90.550.10">
    <property type="entry name" value="Spore Coat Polysaccharide Biosynthesis Protein SpsA, Chain A"/>
    <property type="match status" value="1"/>
</dbReference>
<comment type="caution">
    <text evidence="7">The sequence shown here is derived from an EMBL/GenBank/DDBJ whole genome shotgun (WGS) entry which is preliminary data.</text>
</comment>
<comment type="subcellular location">
    <subcellularLocation>
        <location evidence="1">Cell membrane</location>
    </subcellularLocation>
</comment>
<dbReference type="AlphaFoldDB" id="A0A916TCK3"/>
<evidence type="ECO:0000256" key="1">
    <source>
        <dbReference type="ARBA" id="ARBA00004236"/>
    </source>
</evidence>
<name>A0A916TCK3_9SPHN</name>
<keyword evidence="2" id="KW-1003">Cell membrane</keyword>
<dbReference type="InterPro" id="IPR001173">
    <property type="entry name" value="Glyco_trans_2-like"/>
</dbReference>
<evidence type="ECO:0000313" key="8">
    <source>
        <dbReference type="Proteomes" id="UP000623067"/>
    </source>
</evidence>
<evidence type="ECO:0000256" key="3">
    <source>
        <dbReference type="ARBA" id="ARBA00022676"/>
    </source>
</evidence>
<proteinExistence type="predicted"/>
<feature type="domain" description="Glycosyltransferase 2-like" evidence="6">
    <location>
        <begin position="14"/>
        <end position="148"/>
    </location>
</feature>
<dbReference type="SUPFAM" id="SSF53448">
    <property type="entry name" value="Nucleotide-diphospho-sugar transferases"/>
    <property type="match status" value="1"/>
</dbReference>
<reference evidence="7" key="2">
    <citation type="submission" date="2020-09" db="EMBL/GenBank/DDBJ databases">
        <authorList>
            <person name="Sun Q."/>
            <person name="Zhou Y."/>
        </authorList>
    </citation>
    <scope>NUCLEOTIDE SEQUENCE</scope>
    <source>
        <strain evidence="7">CGMCC 1.15330</strain>
    </source>
</reference>
<evidence type="ECO:0000313" key="7">
    <source>
        <dbReference type="EMBL" id="GGB40144.1"/>
    </source>
</evidence>
<gene>
    <name evidence="7" type="ORF">GCM10011380_32000</name>
</gene>
<accession>A0A916TCK3</accession>
<evidence type="ECO:0000256" key="5">
    <source>
        <dbReference type="ARBA" id="ARBA00023136"/>
    </source>
</evidence>
<dbReference type="EMBL" id="BMIH01000005">
    <property type="protein sequence ID" value="GGB40144.1"/>
    <property type="molecule type" value="Genomic_DNA"/>
</dbReference>
<keyword evidence="5" id="KW-0472">Membrane</keyword>
<dbReference type="PANTHER" id="PTHR43646">
    <property type="entry name" value="GLYCOSYLTRANSFERASE"/>
    <property type="match status" value="1"/>
</dbReference>
<sequence length="340" mass="35776">MVTESRAGVVPVAICVPARDEAASLPGLFAALELLDRRDVSPVLCLLLDSCEDASADVVRDYGARASLPVMVEHMVQPGANAGRARHAAMLLGLSALGGEGLLLSTDADSTPAPDWLQAMVAGARRADIVAGKVVRTVTRPNPLQDRIERYYEALHAIRRVLDPVAWEATTSHHHASGANLGLPTAAYRTLGGFLPLSHGEDARLVDDAARAGLRVRRDAASVVHTSDRRLGRVAQGLAGALRALDRDSDAIAVAHPEDVAWQYRRHAEARHAFAGGDYPSLAAAIGLTTDHVRGVARDCANAEAFAMCVVPTPPAGMRQVTLAEAEAALASMAAGRRAA</sequence>
<dbReference type="InterPro" id="IPR029044">
    <property type="entry name" value="Nucleotide-diphossugar_trans"/>
</dbReference>
<dbReference type="Proteomes" id="UP000623067">
    <property type="component" value="Unassembled WGS sequence"/>
</dbReference>
<evidence type="ECO:0000259" key="6">
    <source>
        <dbReference type="Pfam" id="PF00535"/>
    </source>
</evidence>
<evidence type="ECO:0000256" key="2">
    <source>
        <dbReference type="ARBA" id="ARBA00022475"/>
    </source>
</evidence>
<organism evidence="7 8">
    <name type="scientific">Sphingomonas metalli</name>
    <dbReference type="NCBI Taxonomy" id="1779358"/>
    <lineage>
        <taxon>Bacteria</taxon>
        <taxon>Pseudomonadati</taxon>
        <taxon>Pseudomonadota</taxon>
        <taxon>Alphaproteobacteria</taxon>
        <taxon>Sphingomonadales</taxon>
        <taxon>Sphingomonadaceae</taxon>
        <taxon>Sphingomonas</taxon>
    </lineage>
</organism>
<protein>
    <recommendedName>
        <fullName evidence="6">Glycosyltransferase 2-like domain-containing protein</fullName>
    </recommendedName>
</protein>